<evidence type="ECO:0000313" key="1">
    <source>
        <dbReference type="EMBL" id="JAH31606.1"/>
    </source>
</evidence>
<accession>A0A0E9RQY4</accession>
<organism evidence="1">
    <name type="scientific">Anguilla anguilla</name>
    <name type="common">European freshwater eel</name>
    <name type="synonym">Muraena anguilla</name>
    <dbReference type="NCBI Taxonomy" id="7936"/>
    <lineage>
        <taxon>Eukaryota</taxon>
        <taxon>Metazoa</taxon>
        <taxon>Chordata</taxon>
        <taxon>Craniata</taxon>
        <taxon>Vertebrata</taxon>
        <taxon>Euteleostomi</taxon>
        <taxon>Actinopterygii</taxon>
        <taxon>Neopterygii</taxon>
        <taxon>Teleostei</taxon>
        <taxon>Anguilliformes</taxon>
        <taxon>Anguillidae</taxon>
        <taxon>Anguilla</taxon>
    </lineage>
</organism>
<name>A0A0E9RQY4_ANGAN</name>
<sequence length="53" mass="5860">MQPKLSQGTIFSKNILSVRSWLEKALNVRTYVEHSTATVTNCKGTATTSVYVV</sequence>
<reference evidence="1" key="1">
    <citation type="submission" date="2014-11" db="EMBL/GenBank/DDBJ databases">
        <authorList>
            <person name="Amaro Gonzalez C."/>
        </authorList>
    </citation>
    <scope>NUCLEOTIDE SEQUENCE</scope>
</reference>
<dbReference type="AlphaFoldDB" id="A0A0E9RQY4"/>
<proteinExistence type="predicted"/>
<protein>
    <submittedName>
        <fullName evidence="1">Uncharacterized protein</fullName>
    </submittedName>
</protein>
<reference evidence="1" key="2">
    <citation type="journal article" date="2015" name="Fish Shellfish Immunol.">
        <title>Early steps in the European eel (Anguilla anguilla)-Vibrio vulnificus interaction in the gills: Role of the RtxA13 toxin.</title>
        <authorList>
            <person name="Callol A."/>
            <person name="Pajuelo D."/>
            <person name="Ebbesson L."/>
            <person name="Teles M."/>
            <person name="MacKenzie S."/>
            <person name="Amaro C."/>
        </authorList>
    </citation>
    <scope>NUCLEOTIDE SEQUENCE</scope>
</reference>
<dbReference type="EMBL" id="GBXM01076971">
    <property type="protein sequence ID" value="JAH31606.1"/>
    <property type="molecule type" value="Transcribed_RNA"/>
</dbReference>